<name>A0A922HYZ6_DERFA</name>
<evidence type="ECO:0000313" key="3">
    <source>
        <dbReference type="Proteomes" id="UP000790347"/>
    </source>
</evidence>
<accession>A0A922HYZ6</accession>
<dbReference type="PANTHER" id="PTHR22100:SF13">
    <property type="entry name" value="WINGS APART-LIKE PROTEIN HOMOLOG"/>
    <property type="match status" value="1"/>
</dbReference>
<keyword evidence="3" id="KW-1185">Reference proteome</keyword>
<organism evidence="2 3">
    <name type="scientific">Dermatophagoides farinae</name>
    <name type="common">American house dust mite</name>
    <dbReference type="NCBI Taxonomy" id="6954"/>
    <lineage>
        <taxon>Eukaryota</taxon>
        <taxon>Metazoa</taxon>
        <taxon>Ecdysozoa</taxon>
        <taxon>Arthropoda</taxon>
        <taxon>Chelicerata</taxon>
        <taxon>Arachnida</taxon>
        <taxon>Acari</taxon>
        <taxon>Acariformes</taxon>
        <taxon>Sarcoptiformes</taxon>
        <taxon>Astigmata</taxon>
        <taxon>Psoroptidia</taxon>
        <taxon>Analgoidea</taxon>
        <taxon>Pyroglyphidae</taxon>
        <taxon>Dermatophagoidinae</taxon>
        <taxon>Dermatophagoides</taxon>
    </lineage>
</organism>
<dbReference type="InterPro" id="IPR011989">
    <property type="entry name" value="ARM-like"/>
</dbReference>
<dbReference type="PROSITE" id="PS51271">
    <property type="entry name" value="WAPL"/>
    <property type="match status" value="1"/>
</dbReference>
<dbReference type="EMBL" id="ASGP02000004">
    <property type="protein sequence ID" value="KAH9512023.1"/>
    <property type="molecule type" value="Genomic_DNA"/>
</dbReference>
<gene>
    <name evidence="2" type="ORF">DERF_010439</name>
</gene>
<dbReference type="InterPro" id="IPR039874">
    <property type="entry name" value="WAPL"/>
</dbReference>
<sequence>MSDQRFDLMFTIICLCINLVAFCEHIRYIIMTSETRNYLGKLCDLLFKKIEEAAQVERQTDHLLESYETVQMTEAMQDNLLMQMISKSGTHMEYSLLSACVCLLLGCCIQENNQHRKLLYDILPDHSFKPLIEQLKKLRDFAHLTDIMTQKGKERVQKVLQLFESCNTTMNQSSLIDTSIIDDDDCIDSVPEIDDEDDNNMNGTD</sequence>
<protein>
    <recommendedName>
        <fullName evidence="1">WAPL domain-containing protein</fullName>
    </recommendedName>
</protein>
<reference evidence="2" key="1">
    <citation type="submission" date="2013-05" db="EMBL/GenBank/DDBJ databases">
        <authorList>
            <person name="Yim A.K.Y."/>
            <person name="Chan T.F."/>
            <person name="Ji K.M."/>
            <person name="Liu X.Y."/>
            <person name="Zhou J.W."/>
            <person name="Li R.Q."/>
            <person name="Yang K.Y."/>
            <person name="Li J."/>
            <person name="Li M."/>
            <person name="Law P.T.W."/>
            <person name="Wu Y.L."/>
            <person name="Cai Z.L."/>
            <person name="Qin H."/>
            <person name="Bao Y."/>
            <person name="Leung R.K.K."/>
            <person name="Ng P.K.S."/>
            <person name="Zou J."/>
            <person name="Zhong X.J."/>
            <person name="Ran P.X."/>
            <person name="Zhong N.S."/>
            <person name="Liu Z.G."/>
            <person name="Tsui S.K.W."/>
        </authorList>
    </citation>
    <scope>NUCLEOTIDE SEQUENCE</scope>
    <source>
        <strain evidence="2">Derf</strain>
        <tissue evidence="2">Whole organism</tissue>
    </source>
</reference>
<proteinExistence type="predicted"/>
<evidence type="ECO:0000313" key="2">
    <source>
        <dbReference type="EMBL" id="KAH9512023.1"/>
    </source>
</evidence>
<dbReference type="Proteomes" id="UP000790347">
    <property type="component" value="Unassembled WGS sequence"/>
</dbReference>
<comment type="caution">
    <text evidence="2">The sequence shown here is derived from an EMBL/GenBank/DDBJ whole genome shotgun (WGS) entry which is preliminary data.</text>
</comment>
<dbReference type="Gene3D" id="1.25.10.10">
    <property type="entry name" value="Leucine-rich Repeat Variant"/>
    <property type="match status" value="1"/>
</dbReference>
<dbReference type="AlphaFoldDB" id="A0A922HYZ6"/>
<reference evidence="2" key="2">
    <citation type="journal article" date="2022" name="Res Sq">
        <title>Comparative Genomics Reveals Insights into the Divergent Evolution of Astigmatic Mites and Household Pest Adaptations.</title>
        <authorList>
            <person name="Xiong Q."/>
            <person name="Wan A.T.-Y."/>
            <person name="Liu X.-Y."/>
            <person name="Fung C.S.-H."/>
            <person name="Xiao X."/>
            <person name="Malainual N."/>
            <person name="Hou J."/>
            <person name="Wang L."/>
            <person name="Wang M."/>
            <person name="Yang K."/>
            <person name="Cui Y."/>
            <person name="Leung E."/>
            <person name="Nong W."/>
            <person name="Shin S.-K."/>
            <person name="Au S."/>
            <person name="Jeong K.Y."/>
            <person name="Chew F.T."/>
            <person name="Hui J."/>
            <person name="Leung T.F."/>
            <person name="Tungtrongchitr A."/>
            <person name="Zhong N."/>
            <person name="Liu Z."/>
            <person name="Tsui S."/>
        </authorList>
    </citation>
    <scope>NUCLEOTIDE SEQUENCE</scope>
    <source>
        <strain evidence="2">Derf</strain>
        <tissue evidence="2">Whole organism</tissue>
    </source>
</reference>
<dbReference type="PANTHER" id="PTHR22100">
    <property type="entry name" value="WINGS APART-LIKE PROTEIN HOMOLOG"/>
    <property type="match status" value="1"/>
</dbReference>
<dbReference type="InterPro" id="IPR012502">
    <property type="entry name" value="WAPL_dom"/>
</dbReference>
<feature type="domain" description="WAPL" evidence="1">
    <location>
        <begin position="1"/>
        <end position="145"/>
    </location>
</feature>
<evidence type="ECO:0000259" key="1">
    <source>
        <dbReference type="PROSITE" id="PS51271"/>
    </source>
</evidence>